<sequence length="66" mass="7889">MITNKQIRELVPGTEYWVQWWHNLKLLKFERVGFVNIAGKAVLYFDYMPALHQDIIHDIKTIEEMG</sequence>
<accession>A0A0F9U5X3</accession>
<proteinExistence type="predicted"/>
<reference evidence="1" key="1">
    <citation type="journal article" date="2015" name="Nature">
        <title>Complex archaea that bridge the gap between prokaryotes and eukaryotes.</title>
        <authorList>
            <person name="Spang A."/>
            <person name="Saw J.H."/>
            <person name="Jorgensen S.L."/>
            <person name="Zaremba-Niedzwiedzka K."/>
            <person name="Martijn J."/>
            <person name="Lind A.E."/>
            <person name="van Eijk R."/>
            <person name="Schleper C."/>
            <person name="Guy L."/>
            <person name="Ettema T.J."/>
        </authorList>
    </citation>
    <scope>NUCLEOTIDE SEQUENCE</scope>
</reference>
<name>A0A0F9U5X3_9ZZZZ</name>
<dbReference type="AlphaFoldDB" id="A0A0F9U5X3"/>
<dbReference type="EMBL" id="LAZR01000835">
    <property type="protein sequence ID" value="KKN56701.1"/>
    <property type="molecule type" value="Genomic_DNA"/>
</dbReference>
<organism evidence="1">
    <name type="scientific">marine sediment metagenome</name>
    <dbReference type="NCBI Taxonomy" id="412755"/>
    <lineage>
        <taxon>unclassified sequences</taxon>
        <taxon>metagenomes</taxon>
        <taxon>ecological metagenomes</taxon>
    </lineage>
</organism>
<gene>
    <name evidence="1" type="ORF">LCGC14_0570180</name>
</gene>
<protein>
    <submittedName>
        <fullName evidence="1">Uncharacterized protein</fullName>
    </submittedName>
</protein>
<comment type="caution">
    <text evidence="1">The sequence shown here is derived from an EMBL/GenBank/DDBJ whole genome shotgun (WGS) entry which is preliminary data.</text>
</comment>
<evidence type="ECO:0000313" key="1">
    <source>
        <dbReference type="EMBL" id="KKN56701.1"/>
    </source>
</evidence>